<reference evidence="7" key="1">
    <citation type="submission" date="2020-03" db="EMBL/GenBank/DDBJ databases">
        <title>A high-quality chromosome-level genome assembly of a woody plant with both climbing and erect habits, Rhamnella rubrinervis.</title>
        <authorList>
            <person name="Lu Z."/>
            <person name="Yang Y."/>
            <person name="Zhu X."/>
            <person name="Sun Y."/>
        </authorList>
    </citation>
    <scope>NUCLEOTIDE SEQUENCE</scope>
    <source>
        <strain evidence="7">BYM</strain>
        <tissue evidence="7">Leaf</tissue>
    </source>
</reference>
<gene>
    <name evidence="7" type="ORF">FNV43_RR03495</name>
</gene>
<dbReference type="InterPro" id="IPR027443">
    <property type="entry name" value="IPNS-like_sf"/>
</dbReference>
<dbReference type="EMBL" id="VOIH02000002">
    <property type="protein sequence ID" value="KAF3453062.1"/>
    <property type="molecule type" value="Genomic_DNA"/>
</dbReference>
<dbReference type="PROSITE" id="PS51471">
    <property type="entry name" value="FE2OG_OXY"/>
    <property type="match status" value="1"/>
</dbReference>
<organism evidence="7 8">
    <name type="scientific">Rhamnella rubrinervis</name>
    <dbReference type="NCBI Taxonomy" id="2594499"/>
    <lineage>
        <taxon>Eukaryota</taxon>
        <taxon>Viridiplantae</taxon>
        <taxon>Streptophyta</taxon>
        <taxon>Embryophyta</taxon>
        <taxon>Tracheophyta</taxon>
        <taxon>Spermatophyta</taxon>
        <taxon>Magnoliopsida</taxon>
        <taxon>eudicotyledons</taxon>
        <taxon>Gunneridae</taxon>
        <taxon>Pentapetalae</taxon>
        <taxon>rosids</taxon>
        <taxon>fabids</taxon>
        <taxon>Rosales</taxon>
        <taxon>Rhamnaceae</taxon>
        <taxon>rhamnoid group</taxon>
        <taxon>Rhamneae</taxon>
        <taxon>Rhamnella</taxon>
    </lineage>
</organism>
<keyword evidence="4 5" id="KW-0408">Iron</keyword>
<evidence type="ECO:0000256" key="4">
    <source>
        <dbReference type="ARBA" id="ARBA00023004"/>
    </source>
</evidence>
<dbReference type="GO" id="GO:0031418">
    <property type="term" value="F:L-ascorbic acid binding"/>
    <property type="evidence" value="ECO:0007669"/>
    <property type="project" value="UniProtKB-KW"/>
</dbReference>
<dbReference type="Gene3D" id="2.60.120.330">
    <property type="entry name" value="B-lactam Antibiotic, Isopenicillin N Synthase, Chain"/>
    <property type="match status" value="1"/>
</dbReference>
<evidence type="ECO:0000313" key="7">
    <source>
        <dbReference type="EMBL" id="KAF3453062.1"/>
    </source>
</evidence>
<name>A0A8K0HHV6_9ROSA</name>
<dbReference type="InterPro" id="IPR044861">
    <property type="entry name" value="IPNS-like_FE2OG_OXY"/>
</dbReference>
<dbReference type="AlphaFoldDB" id="A0A8K0HHV6"/>
<evidence type="ECO:0000256" key="5">
    <source>
        <dbReference type="RuleBase" id="RU003682"/>
    </source>
</evidence>
<evidence type="ECO:0000259" key="6">
    <source>
        <dbReference type="PROSITE" id="PS51471"/>
    </source>
</evidence>
<dbReference type="InterPro" id="IPR026992">
    <property type="entry name" value="DIOX_N"/>
</dbReference>
<evidence type="ECO:0000256" key="1">
    <source>
        <dbReference type="ARBA" id="ARBA00008056"/>
    </source>
</evidence>
<dbReference type="SUPFAM" id="SSF51197">
    <property type="entry name" value="Clavaminate synthase-like"/>
    <property type="match status" value="1"/>
</dbReference>
<protein>
    <recommendedName>
        <fullName evidence="6">Fe2OG dioxygenase domain-containing protein</fullName>
    </recommendedName>
</protein>
<sequence length="349" mass="39252">MAGFLLPAERVSESNNVMEMPINSQEPPAQFIVKETRFGSVDGSPPLASIPVVDLSQLFSEDELDKLRSALCSWGCFQAIGHGVSSSFIDKVREVAEKFISLPLEEKQKSLRAVGESEGFGGNTVVSENQVLDWCNRLSLQVFPEHKRRLNLWPLNPHDFGETLLEYSLKIRSIMELVFKAIATTLKLDDENVFLKKFGEGSGLRAQFSFYPPCQRSDMVLGLKAHSDRSGVTVLLQDKQVEGLQVRKDNSWYRVPVIPHAFLINLGDQMEILCNGIYKSPIHRVTTNTEKIRSSVAMFIEPAPEQEIGPVEELVDEKRPKLYKTVKNYGAFNYECFQKGLVALEAIKI</sequence>
<keyword evidence="3" id="KW-0847">Vitamin C</keyword>
<keyword evidence="5" id="KW-0560">Oxidoreductase</keyword>
<dbReference type="Pfam" id="PF14226">
    <property type="entry name" value="DIOX_N"/>
    <property type="match status" value="1"/>
</dbReference>
<keyword evidence="2 5" id="KW-0479">Metal-binding</keyword>
<evidence type="ECO:0000256" key="2">
    <source>
        <dbReference type="ARBA" id="ARBA00022723"/>
    </source>
</evidence>
<dbReference type="OrthoDB" id="288590at2759"/>
<dbReference type="Proteomes" id="UP000796880">
    <property type="component" value="Unassembled WGS sequence"/>
</dbReference>
<evidence type="ECO:0000256" key="3">
    <source>
        <dbReference type="ARBA" id="ARBA00022896"/>
    </source>
</evidence>
<proteinExistence type="inferred from homology"/>
<keyword evidence="8" id="KW-1185">Reference proteome</keyword>
<dbReference type="PANTHER" id="PTHR47991">
    <property type="entry name" value="OXOGLUTARATE/IRON-DEPENDENT DIOXYGENASE"/>
    <property type="match status" value="1"/>
</dbReference>
<dbReference type="GO" id="GO:0016491">
    <property type="term" value="F:oxidoreductase activity"/>
    <property type="evidence" value="ECO:0007669"/>
    <property type="project" value="UniProtKB-KW"/>
</dbReference>
<comment type="similarity">
    <text evidence="1 5">Belongs to the iron/ascorbate-dependent oxidoreductase family.</text>
</comment>
<dbReference type="GO" id="GO:0046872">
    <property type="term" value="F:metal ion binding"/>
    <property type="evidence" value="ECO:0007669"/>
    <property type="project" value="UniProtKB-KW"/>
</dbReference>
<feature type="domain" description="Fe2OG dioxygenase" evidence="6">
    <location>
        <begin position="202"/>
        <end position="302"/>
    </location>
</feature>
<dbReference type="Pfam" id="PF03171">
    <property type="entry name" value="2OG-FeII_Oxy"/>
    <property type="match status" value="1"/>
</dbReference>
<comment type="caution">
    <text evidence="7">The sequence shown here is derived from an EMBL/GenBank/DDBJ whole genome shotgun (WGS) entry which is preliminary data.</text>
</comment>
<evidence type="ECO:0000313" key="8">
    <source>
        <dbReference type="Proteomes" id="UP000796880"/>
    </source>
</evidence>
<dbReference type="FunFam" id="2.60.120.330:FF:000018">
    <property type="entry name" value="2-oxoglutarate (2OG) and Fe(II)-dependent oxygenase superfamily protein"/>
    <property type="match status" value="1"/>
</dbReference>
<dbReference type="InterPro" id="IPR005123">
    <property type="entry name" value="Oxoglu/Fe-dep_dioxygenase_dom"/>
</dbReference>
<accession>A0A8K0HHV6</accession>
<dbReference type="InterPro" id="IPR050295">
    <property type="entry name" value="Plant_2OG-oxidoreductases"/>
</dbReference>